<accession>A0ABW5M4K9</accession>
<proteinExistence type="predicted"/>
<organism evidence="1 2">
    <name type="scientific">Spirosoma soli</name>
    <dbReference type="NCBI Taxonomy" id="1770529"/>
    <lineage>
        <taxon>Bacteria</taxon>
        <taxon>Pseudomonadati</taxon>
        <taxon>Bacteroidota</taxon>
        <taxon>Cytophagia</taxon>
        <taxon>Cytophagales</taxon>
        <taxon>Cytophagaceae</taxon>
        <taxon>Spirosoma</taxon>
    </lineage>
</organism>
<protein>
    <submittedName>
        <fullName evidence="1">Uncharacterized protein</fullName>
    </submittedName>
</protein>
<dbReference type="Proteomes" id="UP001597469">
    <property type="component" value="Unassembled WGS sequence"/>
</dbReference>
<comment type="caution">
    <text evidence="1">The sequence shown here is derived from an EMBL/GenBank/DDBJ whole genome shotgun (WGS) entry which is preliminary data.</text>
</comment>
<evidence type="ECO:0000313" key="1">
    <source>
        <dbReference type="EMBL" id="MFD2571953.1"/>
    </source>
</evidence>
<dbReference type="EMBL" id="JBHULN010000008">
    <property type="protein sequence ID" value="MFD2571953.1"/>
    <property type="molecule type" value="Genomic_DNA"/>
</dbReference>
<evidence type="ECO:0000313" key="2">
    <source>
        <dbReference type="Proteomes" id="UP001597469"/>
    </source>
</evidence>
<reference evidence="2" key="1">
    <citation type="journal article" date="2019" name="Int. J. Syst. Evol. Microbiol.">
        <title>The Global Catalogue of Microorganisms (GCM) 10K type strain sequencing project: providing services to taxonomists for standard genome sequencing and annotation.</title>
        <authorList>
            <consortium name="The Broad Institute Genomics Platform"/>
            <consortium name="The Broad Institute Genome Sequencing Center for Infectious Disease"/>
            <person name="Wu L."/>
            <person name="Ma J."/>
        </authorList>
    </citation>
    <scope>NUCLEOTIDE SEQUENCE [LARGE SCALE GENOMIC DNA]</scope>
    <source>
        <strain evidence="2">KCTC 42805</strain>
    </source>
</reference>
<dbReference type="RefSeq" id="WP_381523916.1">
    <property type="nucleotide sequence ID" value="NZ_JBHULN010000008.1"/>
</dbReference>
<name>A0ABW5M4K9_9BACT</name>
<gene>
    <name evidence="1" type="ORF">ACFSUS_15020</name>
</gene>
<sequence length="50" mass="5348">MAAIDHRTGPTLTGKINNIVNANLSGVILYDQNSSVQYSQALAISLLFTL</sequence>
<keyword evidence="2" id="KW-1185">Reference proteome</keyword>